<keyword evidence="3" id="KW-0479">Metal-binding</keyword>
<sequence length="941" mass="103305">MTSWRRFAFFTQREHPESEAQWVRNESVCASCALDDGRLVVADRSGVCHVLEGDALLEVASFGAHDRGVTHLAQPRGSGLLFTLGAESDGPTPRTFLRIWPTAAVGNSSPPPLQCARALRVFSGAGADPAVSSWCVADDCSQVALGLADGSVLLMRTSDVLRERFLKFKPLPSVKPAPSGVGVVPAPVKAVFFCYGAGERTPTDVWLLRRDALMCVSGGGMRHETCRTLAEAWGDNAGADGAGCACVSDAQQLVLGRPEAVYFYSTEERGSCFAFTGRKLRVDWHRSFLLLLSMHGNAVKQEETACELQLVDLKAKSIAYSLSLTAPPRCMINAPDRVVLSLADGRVLTLSEKPPAVKLDLLFRKSLYSTALALAHSQGYDAAMVAEIHRRHAEHLYDKGDVSGAASEYIHTLGTLEPSRVIPKFLDAARISHLTRYLQALQDDPRGLAGPQHSTLLLTCYAKLKEHKSLEALIESYCTGNARSLDVQSAIDVCRKGGYAHLALRLAEVDGLDSRRLQLLLHDAHDYDGALKLISGMGDDPARDSLMQNGALLLKHRPAQTTALLIKCCASLPQRSAVYYPPGTGGGMRKEDGATVHEFIKLFSGDPCWLEHFLERLLERPPQPPIVTNTLLELYLSGGAAAGDSAIGKGEGSARDPPPRLGGAKKTGREKAMALLRQQGAGYSDEQALLLCKQYKFEEGAVHMYEKLGRHDALLQHLMDTAQHDAVVRLCRQTGEQLPHLWVEALRYFACADEQMEAKQAYIPEVIAVIEREQMLPPMAVLELLGQGRESGPGLPLSIAREYLLRHLQADEAMIRENEREAKRFEEDTARMQAEIKALTSQPRTFQQSNCAACQTPLDLPTVNFLCMHSFHQACLGDNDSECILCAPQRRRVREHLQQQQQLAVAHDDFFKQLEQSTDGFGTISEYIGRGMLCNINRMPR</sequence>
<dbReference type="Pfam" id="PF23356">
    <property type="entry name" value="TPR_PEP5_VPS11"/>
    <property type="match status" value="1"/>
</dbReference>
<evidence type="ECO:0000313" key="16">
    <source>
        <dbReference type="Proteomes" id="UP001515480"/>
    </source>
</evidence>
<reference evidence="15 16" key="1">
    <citation type="journal article" date="2024" name="Science">
        <title>Giant polyketide synthase enzymes in the biosynthesis of giant marine polyether toxins.</title>
        <authorList>
            <person name="Fallon T.R."/>
            <person name="Shende V.V."/>
            <person name="Wierzbicki I.H."/>
            <person name="Pendleton A.L."/>
            <person name="Watervoot N.F."/>
            <person name="Auber R.P."/>
            <person name="Gonzalez D.J."/>
            <person name="Wisecaver J.H."/>
            <person name="Moore B.S."/>
        </authorList>
    </citation>
    <scope>NUCLEOTIDE SEQUENCE [LARGE SCALE GENOMIC DNA]</scope>
    <source>
        <strain evidence="15 16">12B1</strain>
    </source>
</reference>
<dbReference type="Proteomes" id="UP001515480">
    <property type="component" value="Unassembled WGS sequence"/>
</dbReference>
<dbReference type="PROSITE" id="PS50236">
    <property type="entry name" value="CHCR"/>
    <property type="match status" value="1"/>
</dbReference>
<dbReference type="GO" id="GO:0005768">
    <property type="term" value="C:endosome"/>
    <property type="evidence" value="ECO:0007669"/>
    <property type="project" value="TreeGrafter"/>
</dbReference>
<evidence type="ECO:0000256" key="10">
    <source>
        <dbReference type="PROSITE-ProRule" id="PRU00175"/>
    </source>
</evidence>
<feature type="coiled-coil region" evidence="12">
    <location>
        <begin position="808"/>
        <end position="842"/>
    </location>
</feature>
<keyword evidence="5" id="KW-0862">Zinc</keyword>
<dbReference type="InterPro" id="IPR057307">
    <property type="entry name" value="PEP5_VPS11_N"/>
</dbReference>
<evidence type="ECO:0000256" key="7">
    <source>
        <dbReference type="ARBA" id="ARBA00023136"/>
    </source>
</evidence>
<dbReference type="GO" id="GO:0006886">
    <property type="term" value="P:intracellular protein transport"/>
    <property type="evidence" value="ECO:0007669"/>
    <property type="project" value="UniProtKB-UniRule"/>
</dbReference>
<evidence type="ECO:0000256" key="6">
    <source>
        <dbReference type="ARBA" id="ARBA00022927"/>
    </source>
</evidence>
<dbReference type="GO" id="GO:0048284">
    <property type="term" value="P:organelle fusion"/>
    <property type="evidence" value="ECO:0007669"/>
    <property type="project" value="TreeGrafter"/>
</dbReference>
<gene>
    <name evidence="15" type="ORF">AB1Y20_000820</name>
</gene>
<keyword evidence="16" id="KW-1185">Reference proteome</keyword>
<proteinExistence type="inferred from homology"/>
<evidence type="ECO:0000256" key="12">
    <source>
        <dbReference type="SAM" id="Coils"/>
    </source>
</evidence>
<dbReference type="InterPro" id="IPR000547">
    <property type="entry name" value="Clathrin_H-chain/VPS_repeat"/>
</dbReference>
<dbReference type="InterPro" id="IPR057308">
    <property type="entry name" value="CHCR_PEP5_VPS11"/>
</dbReference>
<dbReference type="InterPro" id="IPR024763">
    <property type="entry name" value="VPS11_C"/>
</dbReference>
<accession>A0AB34K9M4</accession>
<dbReference type="GO" id="GO:0030674">
    <property type="term" value="F:protein-macromolecule adaptor activity"/>
    <property type="evidence" value="ECO:0007669"/>
    <property type="project" value="TreeGrafter"/>
</dbReference>
<dbReference type="InterPro" id="IPR015943">
    <property type="entry name" value="WD40/YVTN_repeat-like_dom_sf"/>
</dbReference>
<evidence type="ECO:0000256" key="5">
    <source>
        <dbReference type="ARBA" id="ARBA00022833"/>
    </source>
</evidence>
<evidence type="ECO:0000256" key="11">
    <source>
        <dbReference type="PROSITE-ProRule" id="PRU01006"/>
    </source>
</evidence>
<comment type="subcellular location">
    <subcellularLocation>
        <location evidence="8">Endomembrane system</location>
        <topology evidence="8">Peripheral membrane protein</topology>
        <orientation evidence="8">Cytoplasmic side</orientation>
    </subcellularLocation>
</comment>
<dbReference type="PROSITE" id="PS50089">
    <property type="entry name" value="ZF_RING_2"/>
    <property type="match status" value="1"/>
</dbReference>
<dbReference type="GO" id="GO:0006904">
    <property type="term" value="P:vesicle docking involved in exocytosis"/>
    <property type="evidence" value="ECO:0007669"/>
    <property type="project" value="TreeGrafter"/>
</dbReference>
<keyword evidence="12" id="KW-0175">Coiled coil</keyword>
<protein>
    <recommendedName>
        <fullName evidence="9">Vacuolar protein sorting-associated protein 11 homolog</fullName>
    </recommendedName>
</protein>
<keyword evidence="2" id="KW-0813">Transport</keyword>
<keyword evidence="7 9" id="KW-0472">Membrane</keyword>
<dbReference type="PANTHER" id="PTHR23323:SF24">
    <property type="entry name" value="VACUOLAR PROTEIN SORTING-ASSOCIATED PROTEIN 11 HOMOLOG"/>
    <property type="match status" value="1"/>
</dbReference>
<dbReference type="InterPro" id="IPR011047">
    <property type="entry name" value="Quinoprotein_ADH-like_sf"/>
</dbReference>
<keyword evidence="6" id="KW-0653">Protein transport</keyword>
<dbReference type="CDD" id="cd16688">
    <property type="entry name" value="RING-H2_Vps11"/>
    <property type="match status" value="1"/>
</dbReference>
<evidence type="ECO:0000256" key="9">
    <source>
        <dbReference type="PIRNR" id="PIRNR007860"/>
    </source>
</evidence>
<dbReference type="InterPro" id="IPR001841">
    <property type="entry name" value="Znf_RING"/>
</dbReference>
<name>A0AB34K9M4_PRYPA</name>
<dbReference type="Gene3D" id="2.130.10.10">
    <property type="entry name" value="YVTN repeat-like/Quinoprotein amine dehydrogenase"/>
    <property type="match status" value="1"/>
</dbReference>
<dbReference type="PIRSF" id="PIRSF007860">
    <property type="entry name" value="VPS11"/>
    <property type="match status" value="1"/>
</dbReference>
<dbReference type="GO" id="GO:0030897">
    <property type="term" value="C:HOPS complex"/>
    <property type="evidence" value="ECO:0007669"/>
    <property type="project" value="TreeGrafter"/>
</dbReference>
<dbReference type="SUPFAM" id="SSF50998">
    <property type="entry name" value="Quinoprotein alcohol dehydrogenase-like"/>
    <property type="match status" value="1"/>
</dbReference>
<keyword evidence="4 10" id="KW-0863">Zinc-finger</keyword>
<feature type="region of interest" description="Disordered" evidence="13">
    <location>
        <begin position="644"/>
        <end position="669"/>
    </location>
</feature>
<feature type="domain" description="RING-type" evidence="14">
    <location>
        <begin position="851"/>
        <end position="886"/>
    </location>
</feature>
<dbReference type="PANTHER" id="PTHR23323">
    <property type="entry name" value="VACUOLAR PROTEIN SORTING-ASSOCIATED PROTEIN"/>
    <property type="match status" value="1"/>
</dbReference>
<dbReference type="EMBL" id="JBGBPQ010000001">
    <property type="protein sequence ID" value="KAL1529892.1"/>
    <property type="molecule type" value="Genomic_DNA"/>
</dbReference>
<dbReference type="GO" id="GO:0007033">
    <property type="term" value="P:vacuole organization"/>
    <property type="evidence" value="ECO:0007669"/>
    <property type="project" value="TreeGrafter"/>
</dbReference>
<dbReference type="GO" id="GO:0007032">
    <property type="term" value="P:endosome organization"/>
    <property type="evidence" value="ECO:0007669"/>
    <property type="project" value="TreeGrafter"/>
</dbReference>
<feature type="repeat" description="CHCR" evidence="11">
    <location>
        <begin position="409"/>
        <end position="559"/>
    </location>
</feature>
<evidence type="ECO:0000256" key="4">
    <source>
        <dbReference type="ARBA" id="ARBA00022771"/>
    </source>
</evidence>
<evidence type="ECO:0000256" key="8">
    <source>
        <dbReference type="ARBA" id="ARBA00029433"/>
    </source>
</evidence>
<comment type="caution">
    <text evidence="15">The sequence shown here is derived from an EMBL/GenBank/DDBJ whole genome shotgun (WGS) entry which is preliminary data.</text>
</comment>
<evidence type="ECO:0000259" key="14">
    <source>
        <dbReference type="PROSITE" id="PS50089"/>
    </source>
</evidence>
<dbReference type="Pfam" id="PF12451">
    <property type="entry name" value="VPS11_C"/>
    <property type="match status" value="1"/>
</dbReference>
<evidence type="ECO:0000256" key="1">
    <source>
        <dbReference type="ARBA" id="ARBA00007070"/>
    </source>
</evidence>
<dbReference type="AlphaFoldDB" id="A0AB34K9M4"/>
<dbReference type="InterPro" id="IPR016528">
    <property type="entry name" value="VPS11"/>
</dbReference>
<evidence type="ECO:0000256" key="2">
    <source>
        <dbReference type="ARBA" id="ARBA00022448"/>
    </source>
</evidence>
<dbReference type="Pfam" id="PF23341">
    <property type="entry name" value="PEP5_VPS11_N"/>
    <property type="match status" value="1"/>
</dbReference>
<evidence type="ECO:0000256" key="3">
    <source>
        <dbReference type="ARBA" id="ARBA00022723"/>
    </source>
</evidence>
<evidence type="ECO:0000313" key="15">
    <source>
        <dbReference type="EMBL" id="KAL1529892.1"/>
    </source>
</evidence>
<comment type="similarity">
    <text evidence="1 9">Belongs to the VPS11 family.</text>
</comment>
<evidence type="ECO:0000256" key="13">
    <source>
        <dbReference type="SAM" id="MobiDB-lite"/>
    </source>
</evidence>
<organism evidence="15 16">
    <name type="scientific">Prymnesium parvum</name>
    <name type="common">Toxic golden alga</name>
    <dbReference type="NCBI Taxonomy" id="97485"/>
    <lineage>
        <taxon>Eukaryota</taxon>
        <taxon>Haptista</taxon>
        <taxon>Haptophyta</taxon>
        <taxon>Prymnesiophyceae</taxon>
        <taxon>Prymnesiales</taxon>
        <taxon>Prymnesiaceae</taxon>
        <taxon>Prymnesium</taxon>
    </lineage>
</organism>
<dbReference type="GO" id="GO:0008270">
    <property type="term" value="F:zinc ion binding"/>
    <property type="evidence" value="ECO:0007669"/>
    <property type="project" value="UniProtKB-KW"/>
</dbReference>